<proteinExistence type="predicted"/>
<keyword evidence="3" id="KW-1185">Reference proteome</keyword>
<gene>
    <name evidence="2" type="ORF">QR685DRAFT_572036</name>
</gene>
<reference evidence="2 3" key="1">
    <citation type="submission" date="2023-09" db="EMBL/GenBank/DDBJ databases">
        <title>Multi-omics analysis of a traditional fermented food reveals byproduct-associated fungal strains for waste-to-food upcycling.</title>
        <authorList>
            <consortium name="Lawrence Berkeley National Laboratory"/>
            <person name="Rekdal V.M."/>
            <person name="Villalobos-Escobedo J.M."/>
            <person name="Rodriguez-Valeron N."/>
            <person name="Garcia M.O."/>
            <person name="Vasquez D.P."/>
            <person name="Damayanti I."/>
            <person name="Sorensen P.M."/>
            <person name="Baidoo E.E."/>
            <person name="De Carvalho A.C."/>
            <person name="Riley R."/>
            <person name="Lipzen A."/>
            <person name="He G."/>
            <person name="Yan M."/>
            <person name="Haridas S."/>
            <person name="Daum C."/>
            <person name="Yoshinaga Y."/>
            <person name="Ng V."/>
            <person name="Grigoriev I.V."/>
            <person name="Munk R."/>
            <person name="Nuraida L."/>
            <person name="Wijaya C.H."/>
            <person name="Morales P.-C."/>
            <person name="Keasling J.D."/>
        </authorList>
    </citation>
    <scope>NUCLEOTIDE SEQUENCE [LARGE SCALE GENOMIC DNA]</scope>
    <source>
        <strain evidence="2 3">FGSC 2613</strain>
    </source>
</reference>
<name>A0ABR3DE93_NEUIN</name>
<dbReference type="Proteomes" id="UP001451303">
    <property type="component" value="Unassembled WGS sequence"/>
</dbReference>
<accession>A0ABR3DE93</accession>
<feature type="compositionally biased region" description="Basic and acidic residues" evidence="1">
    <location>
        <begin position="35"/>
        <end position="44"/>
    </location>
</feature>
<sequence length="67" mass="7584">MFFGQLLLPQTGFTVVFCVFYVFDTTTVKTPSLDRGIDSYEPLRRPSTRSPPQQAPSRLPFVQSSLN</sequence>
<dbReference type="EMBL" id="JAVLET010000004">
    <property type="protein sequence ID" value="KAL0471005.1"/>
    <property type="molecule type" value="Genomic_DNA"/>
</dbReference>
<evidence type="ECO:0000256" key="1">
    <source>
        <dbReference type="SAM" id="MobiDB-lite"/>
    </source>
</evidence>
<organism evidence="2 3">
    <name type="scientific">Neurospora intermedia</name>
    <dbReference type="NCBI Taxonomy" id="5142"/>
    <lineage>
        <taxon>Eukaryota</taxon>
        <taxon>Fungi</taxon>
        <taxon>Dikarya</taxon>
        <taxon>Ascomycota</taxon>
        <taxon>Pezizomycotina</taxon>
        <taxon>Sordariomycetes</taxon>
        <taxon>Sordariomycetidae</taxon>
        <taxon>Sordariales</taxon>
        <taxon>Sordariaceae</taxon>
        <taxon>Neurospora</taxon>
    </lineage>
</organism>
<feature type="compositionally biased region" description="Polar residues" evidence="1">
    <location>
        <begin position="48"/>
        <end position="67"/>
    </location>
</feature>
<feature type="region of interest" description="Disordered" evidence="1">
    <location>
        <begin position="34"/>
        <end position="67"/>
    </location>
</feature>
<protein>
    <recommendedName>
        <fullName evidence="4">Secreted protein</fullName>
    </recommendedName>
</protein>
<evidence type="ECO:0000313" key="3">
    <source>
        <dbReference type="Proteomes" id="UP001451303"/>
    </source>
</evidence>
<comment type="caution">
    <text evidence="2">The sequence shown here is derived from an EMBL/GenBank/DDBJ whole genome shotgun (WGS) entry which is preliminary data.</text>
</comment>
<evidence type="ECO:0000313" key="2">
    <source>
        <dbReference type="EMBL" id="KAL0471005.1"/>
    </source>
</evidence>
<evidence type="ECO:0008006" key="4">
    <source>
        <dbReference type="Google" id="ProtNLM"/>
    </source>
</evidence>